<dbReference type="PROSITE" id="PS00125">
    <property type="entry name" value="SER_THR_PHOSPHATASE"/>
    <property type="match status" value="1"/>
</dbReference>
<comment type="catalytic activity">
    <reaction evidence="13">
        <text>O-phospho-L-threonyl-[protein] + H2O = L-threonyl-[protein] + phosphate</text>
        <dbReference type="Rhea" id="RHEA:47004"/>
        <dbReference type="Rhea" id="RHEA-COMP:11060"/>
        <dbReference type="Rhea" id="RHEA-COMP:11605"/>
        <dbReference type="ChEBI" id="CHEBI:15377"/>
        <dbReference type="ChEBI" id="CHEBI:30013"/>
        <dbReference type="ChEBI" id="CHEBI:43474"/>
        <dbReference type="ChEBI" id="CHEBI:61977"/>
        <dbReference type="EC" id="3.1.3.16"/>
    </reaction>
    <physiologicalReaction direction="left-to-right" evidence="13">
        <dbReference type="Rhea" id="RHEA:47005"/>
    </physiologicalReaction>
</comment>
<evidence type="ECO:0000256" key="12">
    <source>
        <dbReference type="ARBA" id="ARBA00047986"/>
    </source>
</evidence>
<dbReference type="InterPro" id="IPR019734">
    <property type="entry name" value="TPR_rpt"/>
</dbReference>
<accession>G3AR84</accession>
<dbReference type="KEGG" id="spaa:SPAPADRAFT_139867"/>
<comment type="cofactor">
    <cofactor evidence="1">
        <name>Mn(2+)</name>
        <dbReference type="ChEBI" id="CHEBI:29035"/>
    </cofactor>
</comment>
<keyword evidence="11" id="KW-0539">Nucleus</keyword>
<dbReference type="FunFam" id="3.60.21.10:FF:000036">
    <property type="entry name" value="Serine/threonine protein phosphatase 5"/>
    <property type="match status" value="1"/>
</dbReference>
<dbReference type="STRING" id="619300.G3AR84"/>
<dbReference type="RefSeq" id="XP_007376037.1">
    <property type="nucleotide sequence ID" value="XM_007375975.1"/>
</dbReference>
<feature type="domain" description="Serine/threonine specific protein phosphatases" evidence="17">
    <location>
        <begin position="308"/>
        <end position="313"/>
    </location>
</feature>
<dbReference type="Pfam" id="PF00515">
    <property type="entry name" value="TPR_1"/>
    <property type="match status" value="1"/>
</dbReference>
<dbReference type="SMART" id="SM00028">
    <property type="entry name" value="TPR"/>
    <property type="match status" value="3"/>
</dbReference>
<feature type="active site" description="Proton donor/acceptor" evidence="14">
    <location>
        <position position="312"/>
    </location>
</feature>
<comment type="cofactor">
    <cofactor evidence="2">
        <name>Mg(2+)</name>
        <dbReference type="ChEBI" id="CHEBI:18420"/>
    </cofactor>
</comment>
<dbReference type="FunCoup" id="G3AR84">
    <property type="interactions" value="1219"/>
</dbReference>
<evidence type="ECO:0000256" key="13">
    <source>
        <dbReference type="ARBA" id="ARBA00048832"/>
    </source>
</evidence>
<dbReference type="GO" id="GO:0004722">
    <property type="term" value="F:protein serine/threonine phosphatase activity"/>
    <property type="evidence" value="ECO:0007669"/>
    <property type="project" value="UniProtKB-EC"/>
</dbReference>
<evidence type="ECO:0000256" key="6">
    <source>
        <dbReference type="ARBA" id="ARBA00022737"/>
    </source>
</evidence>
<dbReference type="Proteomes" id="UP000000709">
    <property type="component" value="Unassembled WGS sequence"/>
</dbReference>
<comment type="similarity">
    <text evidence="4">Belongs to the PPP phosphatase family. PP-5 (PP-T) subfamily.</text>
</comment>
<dbReference type="GO" id="GO:0005634">
    <property type="term" value="C:nucleus"/>
    <property type="evidence" value="ECO:0007669"/>
    <property type="project" value="UniProtKB-SubCell"/>
</dbReference>
<evidence type="ECO:0000256" key="14">
    <source>
        <dbReference type="PIRSR" id="PIRSR033096-1"/>
    </source>
</evidence>
<dbReference type="Gene3D" id="1.25.40.10">
    <property type="entry name" value="Tetratricopeptide repeat domain"/>
    <property type="match status" value="1"/>
</dbReference>
<dbReference type="PROSITE" id="PS50005">
    <property type="entry name" value="TPR"/>
    <property type="match status" value="1"/>
</dbReference>
<evidence type="ECO:0000256" key="16">
    <source>
        <dbReference type="RuleBase" id="RU004273"/>
    </source>
</evidence>
<evidence type="ECO:0000256" key="1">
    <source>
        <dbReference type="ARBA" id="ARBA00001936"/>
    </source>
</evidence>
<evidence type="ECO:0000256" key="7">
    <source>
        <dbReference type="ARBA" id="ARBA00022801"/>
    </source>
</evidence>
<dbReference type="PANTHER" id="PTHR45668:SF5">
    <property type="entry name" value="SERINE_THREONINE-PROTEIN PHOSPHATASE 5"/>
    <property type="match status" value="1"/>
</dbReference>
<dbReference type="SMART" id="SM00156">
    <property type="entry name" value="PP2Ac"/>
    <property type="match status" value="1"/>
</dbReference>
<dbReference type="GO" id="GO:0046872">
    <property type="term" value="F:metal ion binding"/>
    <property type="evidence" value="ECO:0007669"/>
    <property type="project" value="UniProtKB-KW"/>
</dbReference>
<dbReference type="Gene3D" id="3.60.21.10">
    <property type="match status" value="1"/>
</dbReference>
<evidence type="ECO:0000256" key="11">
    <source>
        <dbReference type="ARBA" id="ARBA00023242"/>
    </source>
</evidence>
<evidence type="ECO:0000256" key="4">
    <source>
        <dbReference type="ARBA" id="ARBA00008786"/>
    </source>
</evidence>
<dbReference type="Pfam" id="PF08321">
    <property type="entry name" value="PPP5"/>
    <property type="match status" value="1"/>
</dbReference>
<proteinExistence type="inferred from homology"/>
<dbReference type="HOGENOM" id="CLU_004962_5_2_1"/>
<keyword evidence="8 15" id="KW-0802">TPR repeat</keyword>
<dbReference type="PIRSF" id="PIRSF033096">
    <property type="entry name" value="PPPtase_5"/>
    <property type="match status" value="1"/>
</dbReference>
<dbReference type="InParanoid" id="G3AR84"/>
<feature type="repeat" description="TPR" evidence="15">
    <location>
        <begin position="11"/>
        <end position="44"/>
    </location>
</feature>
<name>G3AR84_SPAPN</name>
<dbReference type="GeneID" id="18870246"/>
<dbReference type="EMBL" id="GL996503">
    <property type="protein sequence ID" value="EGW31259.1"/>
    <property type="molecule type" value="Genomic_DNA"/>
</dbReference>
<evidence type="ECO:0000256" key="8">
    <source>
        <dbReference type="ARBA" id="ARBA00022803"/>
    </source>
</evidence>
<dbReference type="OMA" id="IHKKYAF"/>
<dbReference type="InterPro" id="IPR004843">
    <property type="entry name" value="Calcineurin-like_PHP"/>
</dbReference>
<sequence>MTTSATNKTEAIAHKDKGNTHLLAHELDKAVEEYTIAIELDPHNAIFYSNRAQAHIKLENYGLAILDCDEALKIDPSLLKAYYRKGVAQMAILKHKEALANFKYILTKLPNDRLTLENYKQCSGYLKRQAFERAIAGADHVSVIDSVDYGAIQIEKSWQGPSVDVIKKKTGGVEITGVDLSYLKYMIDLFKKGGVLPKRHVFGIIAKCHELFKQEQTMVEIMLPHTKLNSEKQNDEIILENGKKLTIVGDTHGQFYDVLNLFKKFGHVSEDHIYLFNGDFVDRGSWSCEVALYLYVLKLIFPKQVFINRGNHETSDMNKTYGFADECEFKYSKKIFEAFSESFGALPLACLINRSYLCMHGGLFSNDQVLLSDIKAINRFPKSGSSQPPREGLAMELLWTDPQTTNGRSPSKRGIGMQFGPDITERFCLNNKLRKIIRSHEVRMDGAESEHNGRLITVFSAPNYCDATGNLGAVIHITENQTYDVEKHDDEGYRKVDDENCPWTLVTETFEAVEHPDMKPMAYSKGGFGF</sequence>
<dbReference type="InterPro" id="IPR011990">
    <property type="entry name" value="TPR-like_helical_dom_sf"/>
</dbReference>
<evidence type="ECO:0000256" key="5">
    <source>
        <dbReference type="ARBA" id="ARBA00022723"/>
    </source>
</evidence>
<dbReference type="GO" id="GO:0005737">
    <property type="term" value="C:cytoplasm"/>
    <property type="evidence" value="ECO:0007669"/>
    <property type="project" value="EnsemblFungi"/>
</dbReference>
<comment type="subcellular location">
    <subcellularLocation>
        <location evidence="3">Nucleus</location>
    </subcellularLocation>
</comment>
<evidence type="ECO:0000256" key="2">
    <source>
        <dbReference type="ARBA" id="ARBA00001946"/>
    </source>
</evidence>
<reference evidence="18 19" key="1">
    <citation type="journal article" date="2011" name="Proc. Natl. Acad. Sci. U.S.A.">
        <title>Comparative genomics of xylose-fermenting fungi for enhanced biofuel production.</title>
        <authorList>
            <person name="Wohlbach D.J."/>
            <person name="Kuo A."/>
            <person name="Sato T.K."/>
            <person name="Potts K.M."/>
            <person name="Salamov A.A."/>
            <person name="LaButti K.M."/>
            <person name="Sun H."/>
            <person name="Clum A."/>
            <person name="Pangilinan J.L."/>
            <person name="Lindquist E.A."/>
            <person name="Lucas S."/>
            <person name="Lapidus A."/>
            <person name="Jin M."/>
            <person name="Gunawan C."/>
            <person name="Balan V."/>
            <person name="Dale B.E."/>
            <person name="Jeffries T.W."/>
            <person name="Zinkel R."/>
            <person name="Barry K.W."/>
            <person name="Grigoriev I.V."/>
            <person name="Gasch A.P."/>
        </authorList>
    </citation>
    <scope>NUCLEOTIDE SEQUENCE [LARGE SCALE GENOMIC DNA]</scope>
    <source>
        <strain evidence="19">NRRL Y-27907 / 11-Y1</strain>
    </source>
</reference>
<evidence type="ECO:0000256" key="15">
    <source>
        <dbReference type="PROSITE-ProRule" id="PRU00339"/>
    </source>
</evidence>
<evidence type="ECO:0000313" key="18">
    <source>
        <dbReference type="EMBL" id="EGW31259.1"/>
    </source>
</evidence>
<dbReference type="EC" id="3.1.3.16" evidence="16"/>
<dbReference type="SUPFAM" id="SSF48452">
    <property type="entry name" value="TPR-like"/>
    <property type="match status" value="1"/>
</dbReference>
<dbReference type="PRINTS" id="PR00114">
    <property type="entry name" value="STPHPHTASE"/>
</dbReference>
<evidence type="ECO:0000256" key="9">
    <source>
        <dbReference type="ARBA" id="ARBA00022912"/>
    </source>
</evidence>
<organism evidence="19">
    <name type="scientific">Spathaspora passalidarum (strain NRRL Y-27907 / 11-Y1)</name>
    <dbReference type="NCBI Taxonomy" id="619300"/>
    <lineage>
        <taxon>Eukaryota</taxon>
        <taxon>Fungi</taxon>
        <taxon>Dikarya</taxon>
        <taxon>Ascomycota</taxon>
        <taxon>Saccharomycotina</taxon>
        <taxon>Pichiomycetes</taxon>
        <taxon>Debaryomycetaceae</taxon>
        <taxon>Spathaspora</taxon>
    </lineage>
</organism>
<keyword evidence="6" id="KW-0677">Repeat</keyword>
<comment type="catalytic activity">
    <reaction evidence="12">
        <text>O-phospho-L-seryl-[protein] + H2O = L-seryl-[protein] + phosphate</text>
        <dbReference type="Rhea" id="RHEA:20629"/>
        <dbReference type="Rhea" id="RHEA-COMP:9863"/>
        <dbReference type="Rhea" id="RHEA-COMP:11604"/>
        <dbReference type="ChEBI" id="CHEBI:15377"/>
        <dbReference type="ChEBI" id="CHEBI:29999"/>
        <dbReference type="ChEBI" id="CHEBI:43474"/>
        <dbReference type="ChEBI" id="CHEBI:83421"/>
        <dbReference type="EC" id="3.1.3.16"/>
    </reaction>
    <physiologicalReaction direction="left-to-right" evidence="12">
        <dbReference type="Rhea" id="RHEA:20630"/>
    </physiologicalReaction>
</comment>
<gene>
    <name evidence="18" type="ORF">SPAPADRAFT_139867</name>
</gene>
<dbReference type="InterPro" id="IPR006186">
    <property type="entry name" value="Ser/Thr-sp_prot-phosphatase"/>
</dbReference>
<keyword evidence="9" id="KW-0904">Protein phosphatase</keyword>
<keyword evidence="19" id="KW-1185">Reference proteome</keyword>
<evidence type="ECO:0000259" key="17">
    <source>
        <dbReference type="PROSITE" id="PS00125"/>
    </source>
</evidence>
<dbReference type="OrthoDB" id="445564at2759"/>
<dbReference type="SUPFAM" id="SSF56300">
    <property type="entry name" value="Metallo-dependent phosphatases"/>
    <property type="match status" value="1"/>
</dbReference>
<dbReference type="Pfam" id="PF00149">
    <property type="entry name" value="Metallophos"/>
    <property type="match status" value="1"/>
</dbReference>
<keyword evidence="5" id="KW-0479">Metal-binding</keyword>
<dbReference type="AlphaFoldDB" id="G3AR84"/>
<protein>
    <recommendedName>
        <fullName evidence="16">Serine/threonine-protein phosphatase</fullName>
        <ecNumber evidence="16">3.1.3.16</ecNumber>
    </recommendedName>
</protein>
<keyword evidence="7 16" id="KW-0378">Hydrolase</keyword>
<evidence type="ECO:0000256" key="10">
    <source>
        <dbReference type="ARBA" id="ARBA00023211"/>
    </source>
</evidence>
<dbReference type="InterPro" id="IPR029052">
    <property type="entry name" value="Metallo-depent_PP-like"/>
</dbReference>
<keyword evidence="10" id="KW-0464">Manganese</keyword>
<evidence type="ECO:0000313" key="19">
    <source>
        <dbReference type="Proteomes" id="UP000000709"/>
    </source>
</evidence>
<dbReference type="PANTHER" id="PTHR45668">
    <property type="entry name" value="SERINE/THREONINE-PROTEIN PHOSPHATASE 5-RELATED"/>
    <property type="match status" value="1"/>
</dbReference>
<dbReference type="eggNOG" id="KOG0376">
    <property type="taxonomic scope" value="Eukaryota"/>
</dbReference>
<evidence type="ECO:0000256" key="3">
    <source>
        <dbReference type="ARBA" id="ARBA00004123"/>
    </source>
</evidence>
<dbReference type="InterPro" id="IPR013235">
    <property type="entry name" value="PPP_dom"/>
</dbReference>
<dbReference type="InterPro" id="IPR051134">
    <property type="entry name" value="PPP_phosphatase"/>
</dbReference>